<comment type="caution">
    <text evidence="2">The sequence shown here is derived from an EMBL/GenBank/DDBJ whole genome shotgun (WGS) entry which is preliminary data.</text>
</comment>
<feature type="transmembrane region" description="Helical" evidence="1">
    <location>
        <begin position="59"/>
        <end position="76"/>
    </location>
</feature>
<gene>
    <name evidence="2" type="ORF">GCM10007894_22300</name>
</gene>
<evidence type="ECO:0000256" key="1">
    <source>
        <dbReference type="SAM" id="Phobius"/>
    </source>
</evidence>
<sequence>MSHLMSPFLLSQLLVLVTIVLECVAMQLKRPNRLLLLLSISCLFNGFHFYLLEQPTAAYIFWFSSLRFLICARWKYSWLAYVSIAISSAICMATFIGVLSLIGLLGTVLMTLGSFHKDDQTMRLLMTSGSFIWLVHNVMLGTPLGMVLELIFVVSGVIGWYRLHCKPFVH</sequence>
<feature type="transmembrane region" description="Helical" evidence="1">
    <location>
        <begin position="35"/>
        <end position="52"/>
    </location>
</feature>
<evidence type="ECO:0000313" key="2">
    <source>
        <dbReference type="EMBL" id="GLS84253.1"/>
    </source>
</evidence>
<dbReference type="AlphaFoldDB" id="A0AA37TP62"/>
<dbReference type="Proteomes" id="UP001157439">
    <property type="component" value="Unassembled WGS sequence"/>
</dbReference>
<protein>
    <submittedName>
        <fullName evidence="2">Membrane protein</fullName>
    </submittedName>
</protein>
<keyword evidence="1" id="KW-1133">Transmembrane helix</keyword>
<keyword evidence="1" id="KW-0812">Transmembrane</keyword>
<dbReference type="Pfam" id="PF10688">
    <property type="entry name" value="Imp-YgjV"/>
    <property type="match status" value="1"/>
</dbReference>
<dbReference type="EMBL" id="BSPO01000003">
    <property type="protein sequence ID" value="GLS84253.1"/>
    <property type="molecule type" value="Genomic_DNA"/>
</dbReference>
<name>A0AA37TP62_9GAMM</name>
<evidence type="ECO:0000313" key="3">
    <source>
        <dbReference type="Proteomes" id="UP001157439"/>
    </source>
</evidence>
<accession>A0AA37TP62</accession>
<keyword evidence="1" id="KW-0472">Membrane</keyword>
<organism evidence="2 3">
    <name type="scientific">Paraferrimonas haliotis</name>
    <dbReference type="NCBI Taxonomy" id="2013866"/>
    <lineage>
        <taxon>Bacteria</taxon>
        <taxon>Pseudomonadati</taxon>
        <taxon>Pseudomonadota</taxon>
        <taxon>Gammaproteobacteria</taxon>
        <taxon>Alteromonadales</taxon>
        <taxon>Ferrimonadaceae</taxon>
        <taxon>Paraferrimonas</taxon>
    </lineage>
</organism>
<reference evidence="2 3" key="1">
    <citation type="journal article" date="2014" name="Int. J. Syst. Evol. Microbiol.">
        <title>Complete genome sequence of Corynebacterium casei LMG S-19264T (=DSM 44701T), isolated from a smear-ripened cheese.</title>
        <authorList>
            <consortium name="US DOE Joint Genome Institute (JGI-PGF)"/>
            <person name="Walter F."/>
            <person name="Albersmeier A."/>
            <person name="Kalinowski J."/>
            <person name="Ruckert C."/>
        </authorList>
    </citation>
    <scope>NUCLEOTIDE SEQUENCE [LARGE SCALE GENOMIC DNA]</scope>
    <source>
        <strain evidence="2 3">NBRC 112785</strain>
    </source>
</reference>
<proteinExistence type="predicted"/>
<dbReference type="InterPro" id="IPR019629">
    <property type="entry name" value="Uncharacterised_HI1736/YgjV"/>
</dbReference>
<feature type="transmembrane region" description="Helical" evidence="1">
    <location>
        <begin position="82"/>
        <end position="112"/>
    </location>
</feature>
<keyword evidence="3" id="KW-1185">Reference proteome</keyword>